<evidence type="ECO:0000313" key="1">
    <source>
        <dbReference type="EMBL" id="MET6996816.1"/>
    </source>
</evidence>
<gene>
    <name evidence="1" type="ORF">ABR189_05535</name>
</gene>
<dbReference type="Proteomes" id="UP001549749">
    <property type="component" value="Unassembled WGS sequence"/>
</dbReference>
<reference evidence="1 2" key="1">
    <citation type="submission" date="2024-06" db="EMBL/GenBank/DDBJ databases">
        <title>Chitinophaga defluvii sp. nov., isolated from municipal sewage.</title>
        <authorList>
            <person name="Zhang L."/>
        </authorList>
    </citation>
    <scope>NUCLEOTIDE SEQUENCE [LARGE SCALE GENOMIC DNA]</scope>
    <source>
        <strain evidence="1 2">H8</strain>
    </source>
</reference>
<name>A0ABV2T1C8_9BACT</name>
<accession>A0ABV2T1C8</accession>
<keyword evidence="2" id="KW-1185">Reference proteome</keyword>
<dbReference type="EMBL" id="JBEXAC010000001">
    <property type="protein sequence ID" value="MET6996816.1"/>
    <property type="molecule type" value="Genomic_DNA"/>
</dbReference>
<protein>
    <submittedName>
        <fullName evidence="1">Uncharacterized protein</fullName>
    </submittedName>
</protein>
<proteinExistence type="predicted"/>
<organism evidence="1 2">
    <name type="scientific">Chitinophaga defluvii</name>
    <dbReference type="NCBI Taxonomy" id="3163343"/>
    <lineage>
        <taxon>Bacteria</taxon>
        <taxon>Pseudomonadati</taxon>
        <taxon>Bacteroidota</taxon>
        <taxon>Chitinophagia</taxon>
        <taxon>Chitinophagales</taxon>
        <taxon>Chitinophagaceae</taxon>
        <taxon>Chitinophaga</taxon>
    </lineage>
</organism>
<evidence type="ECO:0000313" key="2">
    <source>
        <dbReference type="Proteomes" id="UP001549749"/>
    </source>
</evidence>
<sequence>MQQKIIQSGSVAPGEYKDLYSFLMEELKLFKRKLLIMLKHVETGESQQYYTRYFERQHQPELIRLFDANDFEGILSLPVGEEGKCATQLEARYVKSGKLVGLQVIEARPHEGGRYVGLTPAKVFLDEEGTKIVNVVERLRQ</sequence>
<comment type="caution">
    <text evidence="1">The sequence shown here is derived from an EMBL/GenBank/DDBJ whole genome shotgun (WGS) entry which is preliminary data.</text>
</comment>
<dbReference type="RefSeq" id="WP_354659457.1">
    <property type="nucleotide sequence ID" value="NZ_JBEXAC010000001.1"/>
</dbReference>